<dbReference type="Ensembl" id="ENSCCET00000019431.1">
    <property type="protein sequence ID" value="ENSCCEP00000012480.1"/>
    <property type="gene ID" value="ENSCCEG00000012036.1"/>
</dbReference>
<keyword evidence="1" id="KW-0472">Membrane</keyword>
<dbReference type="SUPFAM" id="SSF58069">
    <property type="entry name" value="Virus ectodomain"/>
    <property type="match status" value="1"/>
</dbReference>
<organism evidence="2 3">
    <name type="scientific">Cyanistes caeruleus</name>
    <name type="common">Eurasian blue tit</name>
    <name type="synonym">Parus caeruleus</name>
    <dbReference type="NCBI Taxonomy" id="156563"/>
    <lineage>
        <taxon>Eukaryota</taxon>
        <taxon>Metazoa</taxon>
        <taxon>Chordata</taxon>
        <taxon>Craniata</taxon>
        <taxon>Vertebrata</taxon>
        <taxon>Euteleostomi</taxon>
        <taxon>Archelosauria</taxon>
        <taxon>Archosauria</taxon>
        <taxon>Dinosauria</taxon>
        <taxon>Saurischia</taxon>
        <taxon>Theropoda</taxon>
        <taxon>Coelurosauria</taxon>
        <taxon>Aves</taxon>
        <taxon>Neognathae</taxon>
        <taxon>Neoaves</taxon>
        <taxon>Telluraves</taxon>
        <taxon>Australaves</taxon>
        <taxon>Passeriformes</taxon>
        <taxon>Paridae</taxon>
        <taxon>Cyanistes</taxon>
    </lineage>
</organism>
<dbReference type="Gene3D" id="1.10.287.210">
    <property type="match status" value="1"/>
</dbReference>
<evidence type="ECO:0008006" key="4">
    <source>
        <dbReference type="Google" id="ProtNLM"/>
    </source>
</evidence>
<proteinExistence type="predicted"/>
<keyword evidence="1" id="KW-1133">Transmembrane helix</keyword>
<accession>A0A8C0UUF1</accession>
<keyword evidence="1" id="KW-0812">Transmembrane</keyword>
<evidence type="ECO:0000313" key="3">
    <source>
        <dbReference type="Proteomes" id="UP000694410"/>
    </source>
</evidence>
<name>A0A8C0UUF1_CYACU</name>
<dbReference type="PANTHER" id="PTHR10424">
    <property type="entry name" value="VIRAL ENVELOPE PROTEIN"/>
    <property type="match status" value="1"/>
</dbReference>
<dbReference type="PANTHER" id="PTHR10424:SF68">
    <property type="entry name" value="ENDOGENOUS RETROVIRUS GROUP 3 MEMBER 1 ENV POLYPROTEIN"/>
    <property type="match status" value="1"/>
</dbReference>
<dbReference type="Proteomes" id="UP000694410">
    <property type="component" value="Unplaced"/>
</dbReference>
<feature type="transmembrane region" description="Helical" evidence="1">
    <location>
        <begin position="524"/>
        <end position="546"/>
    </location>
</feature>
<dbReference type="CDD" id="cd09850">
    <property type="entry name" value="Ebola-like_HR1-HR2"/>
    <property type="match status" value="1"/>
</dbReference>
<reference evidence="2" key="2">
    <citation type="submission" date="2025-09" db="UniProtKB">
        <authorList>
            <consortium name="Ensembl"/>
        </authorList>
    </citation>
    <scope>IDENTIFICATION</scope>
</reference>
<evidence type="ECO:0000256" key="1">
    <source>
        <dbReference type="SAM" id="Phobius"/>
    </source>
</evidence>
<reference evidence="2" key="1">
    <citation type="submission" date="2025-08" db="UniProtKB">
        <authorList>
            <consortium name="Ensembl"/>
        </authorList>
    </citation>
    <scope>IDENTIFICATION</scope>
</reference>
<sequence>MDSLGKNDRVPYTGLPRILALLMIYTVMGEAVPCDRCYYPLYAGDARSAVLRVHTNPSPSCVNTSQSIICIEDGKTYWQLENVENVGNFKQKLLGECPMKEKWICTEKNPANLRGNKPIYEPDLIKEEEIQGVVKSTPDIQLVGGKNLFLDLVEKISREFNVTNCWICGDTRMAEIWPWEGIPLNPQEILKLLDKEGPGPDNRPEEETWSLRSKVIGEECLWRRGPRYTVYVGELHCKRYLVTNYTSQWWIPQTPHLHWARKHKRGCVLVEREKLYECITKEENPFLGEPQISKFWNKTGITSVKTDKYWKAPKSLFWLCGKSAYVMLPKNWAGSCTLGIIKPSFFLLPRIEKKHLGIPLYDELRRKRREILIGGTQRWGEDEWPPERIIATYGPATWAQDGSWGYRTPIYMLNRIIRLQALVEIISNQSSLAIDLLSAQSRQMRTMIYQNRLALDYLLAEEGGVCGKFNSSECCIEIDDHSEVITNITANIRKLAHVPAQKWTPLIKMNWWENLFNGEWWKKWLVIAGGALISVVFLPCLIPCMIRTVTNAVQTSLELSLQKKLTDERIENLRVMKIENPEEDQSSEAAKEIYENYQKLRRFYQTIDKETV</sequence>
<dbReference type="Pfam" id="PF00429">
    <property type="entry name" value="TLV_coat"/>
    <property type="match status" value="1"/>
</dbReference>
<keyword evidence="3" id="KW-1185">Reference proteome</keyword>
<evidence type="ECO:0000313" key="2">
    <source>
        <dbReference type="Ensembl" id="ENSCCEP00000012480.1"/>
    </source>
</evidence>
<dbReference type="AlphaFoldDB" id="A0A8C0UUF1"/>
<protein>
    <recommendedName>
        <fullName evidence="4">Envelope protein</fullName>
    </recommendedName>
</protein>
<dbReference type="InterPro" id="IPR018154">
    <property type="entry name" value="TLV/ENV_coat_polyprotein"/>
</dbReference>